<gene>
    <name evidence="2" type="ORF">J2W98_003751</name>
</gene>
<evidence type="ECO:0000313" key="3">
    <source>
        <dbReference type="Proteomes" id="UP001266807"/>
    </source>
</evidence>
<dbReference type="Gene3D" id="1.10.30.50">
    <property type="match status" value="1"/>
</dbReference>
<dbReference type="Proteomes" id="UP001266807">
    <property type="component" value="Unassembled WGS sequence"/>
</dbReference>
<name>A0ABU1QIL0_9BACL</name>
<proteinExistence type="predicted"/>
<feature type="domain" description="HNH" evidence="1">
    <location>
        <begin position="68"/>
        <end position="102"/>
    </location>
</feature>
<dbReference type="InterPro" id="IPR002711">
    <property type="entry name" value="HNH"/>
</dbReference>
<evidence type="ECO:0000313" key="2">
    <source>
        <dbReference type="EMBL" id="MDR6779471.1"/>
    </source>
</evidence>
<reference evidence="2 3" key="1">
    <citation type="submission" date="2023-07" db="EMBL/GenBank/DDBJ databases">
        <title>Sorghum-associated microbial communities from plants grown in Nebraska, USA.</title>
        <authorList>
            <person name="Schachtman D."/>
        </authorList>
    </citation>
    <scope>NUCLEOTIDE SEQUENCE [LARGE SCALE GENOMIC DNA]</scope>
    <source>
        <strain evidence="2 3">BE143</strain>
    </source>
</reference>
<dbReference type="RefSeq" id="WP_068940421.1">
    <property type="nucleotide sequence ID" value="NZ_JAVDUG010000004.1"/>
</dbReference>
<keyword evidence="3" id="KW-1185">Reference proteome</keyword>
<comment type="caution">
    <text evidence="2">The sequence shown here is derived from an EMBL/GenBank/DDBJ whole genome shotgun (WGS) entry which is preliminary data.</text>
</comment>
<sequence>MELFKQEWVTVKPIKALGVKYLNKVPYKKAIKMVDEGSAVIANPYTIYKLFDRRSLRRYVRKIDKNTCVYCGNKGESTDYIVPPSDGGIRSPKNMCCVCMSCKKSTT</sequence>
<evidence type="ECO:0000259" key="1">
    <source>
        <dbReference type="Pfam" id="PF01844"/>
    </source>
</evidence>
<protein>
    <recommendedName>
        <fullName evidence="1">HNH domain-containing protein</fullName>
    </recommendedName>
</protein>
<dbReference type="Pfam" id="PF01844">
    <property type="entry name" value="HNH"/>
    <property type="match status" value="1"/>
</dbReference>
<organism evidence="2 3">
    <name type="scientific">Paenibacillus peoriae</name>
    <dbReference type="NCBI Taxonomy" id="59893"/>
    <lineage>
        <taxon>Bacteria</taxon>
        <taxon>Bacillati</taxon>
        <taxon>Bacillota</taxon>
        <taxon>Bacilli</taxon>
        <taxon>Bacillales</taxon>
        <taxon>Paenibacillaceae</taxon>
        <taxon>Paenibacillus</taxon>
    </lineage>
</organism>
<dbReference type="EMBL" id="JAVDUG010000004">
    <property type="protein sequence ID" value="MDR6779471.1"/>
    <property type="molecule type" value="Genomic_DNA"/>
</dbReference>
<accession>A0ABU1QIL0</accession>